<dbReference type="AlphaFoldDB" id="A0A1G5QQF3"/>
<organism evidence="1 2">
    <name type="scientific">Thiohalomonas denitrificans</name>
    <dbReference type="NCBI Taxonomy" id="415747"/>
    <lineage>
        <taxon>Bacteria</taxon>
        <taxon>Pseudomonadati</taxon>
        <taxon>Pseudomonadota</taxon>
        <taxon>Gammaproteobacteria</taxon>
        <taxon>Thiohalomonadales</taxon>
        <taxon>Thiohalomonadaceae</taxon>
        <taxon>Thiohalomonas</taxon>
    </lineage>
</organism>
<dbReference type="STRING" id="415747.SAMN03097708_02495"/>
<keyword evidence="2" id="KW-1185">Reference proteome</keyword>
<dbReference type="Gene3D" id="1.20.5.2050">
    <property type="match status" value="1"/>
</dbReference>
<evidence type="ECO:0000313" key="2">
    <source>
        <dbReference type="Proteomes" id="UP000199648"/>
    </source>
</evidence>
<name>A0A1G5QQF3_9GAMM</name>
<evidence type="ECO:0000313" key="1">
    <source>
        <dbReference type="EMBL" id="SCZ63521.1"/>
    </source>
</evidence>
<reference evidence="1 2" key="1">
    <citation type="submission" date="2016-10" db="EMBL/GenBank/DDBJ databases">
        <authorList>
            <person name="de Groot N.N."/>
        </authorList>
    </citation>
    <scope>NUCLEOTIDE SEQUENCE [LARGE SCALE GENOMIC DNA]</scope>
    <source>
        <strain evidence="1 2">HLD2</strain>
    </source>
</reference>
<dbReference type="OrthoDB" id="154347at2"/>
<protein>
    <submittedName>
        <fullName evidence="1">AP2 domain-containing protein</fullName>
    </submittedName>
</protein>
<accession>A0A1G5QQF3</accession>
<dbReference type="EMBL" id="FMWD01000007">
    <property type="protein sequence ID" value="SCZ63521.1"/>
    <property type="molecule type" value="Genomic_DNA"/>
</dbReference>
<proteinExistence type="predicted"/>
<dbReference type="Proteomes" id="UP000199648">
    <property type="component" value="Unassembled WGS sequence"/>
</dbReference>
<sequence>MMHGAMKLSRKNPANRNITRMEHEKVRGYWVRVVKDGKLHQKLFSDGQYGGKRKAITAARAYRDELRRRLFGEHADAGRRICTSFKSNSSGVVGVHYVEKQRGNSVSQAYVASWCPTKGGPQRHKYFSVKKLGKREAFRQAVDFRQARVEEILKESTPRRPQ</sequence>
<gene>
    <name evidence="1" type="ORF">SAMN03097708_02495</name>
</gene>